<evidence type="ECO:0000256" key="11">
    <source>
        <dbReference type="PIRSR" id="PIRSR602481-1"/>
    </source>
</evidence>
<dbReference type="Pfam" id="PF01475">
    <property type="entry name" value="FUR"/>
    <property type="match status" value="1"/>
</dbReference>
<dbReference type="InterPro" id="IPR002481">
    <property type="entry name" value="FUR"/>
</dbReference>
<keyword evidence="7" id="KW-0408">Iron</keyword>
<evidence type="ECO:0000256" key="7">
    <source>
        <dbReference type="ARBA" id="ARBA00023004"/>
    </source>
</evidence>
<feature type="binding site" evidence="11">
    <location>
        <position position="174"/>
    </location>
    <ligand>
        <name>Zn(2+)</name>
        <dbReference type="ChEBI" id="CHEBI:29105"/>
    </ligand>
</feature>
<evidence type="ECO:0000313" key="13">
    <source>
        <dbReference type="Proteomes" id="UP000652354"/>
    </source>
</evidence>
<dbReference type="GO" id="GO:0005737">
    <property type="term" value="C:cytoplasm"/>
    <property type="evidence" value="ECO:0007669"/>
    <property type="project" value="UniProtKB-SubCell"/>
</dbReference>
<keyword evidence="6 11" id="KW-0862">Zinc</keyword>
<keyword evidence="9" id="KW-0238">DNA-binding</keyword>
<organism evidence="12 13">
    <name type="scientific">Demequina activiva</name>
    <dbReference type="NCBI Taxonomy" id="1582364"/>
    <lineage>
        <taxon>Bacteria</taxon>
        <taxon>Bacillati</taxon>
        <taxon>Actinomycetota</taxon>
        <taxon>Actinomycetes</taxon>
        <taxon>Micrococcales</taxon>
        <taxon>Demequinaceae</taxon>
        <taxon>Demequina</taxon>
    </lineage>
</organism>
<dbReference type="InterPro" id="IPR043135">
    <property type="entry name" value="Fur_C"/>
</dbReference>
<dbReference type="PANTHER" id="PTHR33202">
    <property type="entry name" value="ZINC UPTAKE REGULATION PROTEIN"/>
    <property type="match status" value="1"/>
</dbReference>
<reference evidence="12" key="1">
    <citation type="submission" date="2021-01" db="EMBL/GenBank/DDBJ databases">
        <title>Whole genome shotgun sequence of Demequina activiva NBRC 110675.</title>
        <authorList>
            <person name="Komaki H."/>
            <person name="Tamura T."/>
        </authorList>
    </citation>
    <scope>NUCLEOTIDE SEQUENCE</scope>
    <source>
        <strain evidence="12">NBRC 110675</strain>
    </source>
</reference>
<comment type="similarity">
    <text evidence="2">Belongs to the Fur family.</text>
</comment>
<evidence type="ECO:0000256" key="3">
    <source>
        <dbReference type="ARBA" id="ARBA00022490"/>
    </source>
</evidence>
<keyword evidence="4" id="KW-0678">Repressor</keyword>
<gene>
    <name evidence="12" type="ORF">Dac01nite_08570</name>
</gene>
<feature type="binding site" evidence="11">
    <location>
        <position position="131"/>
    </location>
    <ligand>
        <name>Zn(2+)</name>
        <dbReference type="ChEBI" id="CHEBI:29105"/>
    </ligand>
</feature>
<dbReference type="GO" id="GO:0000976">
    <property type="term" value="F:transcription cis-regulatory region binding"/>
    <property type="evidence" value="ECO:0007669"/>
    <property type="project" value="TreeGrafter"/>
</dbReference>
<proteinExistence type="inferred from homology"/>
<keyword evidence="8" id="KW-0805">Transcription regulation</keyword>
<dbReference type="GO" id="GO:1900376">
    <property type="term" value="P:regulation of secondary metabolite biosynthetic process"/>
    <property type="evidence" value="ECO:0007669"/>
    <property type="project" value="TreeGrafter"/>
</dbReference>
<comment type="cofactor">
    <cofactor evidence="11">
        <name>Zn(2+)</name>
        <dbReference type="ChEBI" id="CHEBI:29105"/>
    </cofactor>
    <text evidence="11">Binds 1 zinc ion per subunit.</text>
</comment>
<dbReference type="SUPFAM" id="SSF46785">
    <property type="entry name" value="Winged helix' DNA-binding domain"/>
    <property type="match status" value="1"/>
</dbReference>
<evidence type="ECO:0000256" key="4">
    <source>
        <dbReference type="ARBA" id="ARBA00022491"/>
    </source>
</evidence>
<evidence type="ECO:0000313" key="12">
    <source>
        <dbReference type="EMBL" id="GIG54105.1"/>
    </source>
</evidence>
<evidence type="ECO:0000256" key="5">
    <source>
        <dbReference type="ARBA" id="ARBA00022723"/>
    </source>
</evidence>
<dbReference type="AlphaFoldDB" id="A0A919Q0K8"/>
<keyword evidence="13" id="KW-1185">Reference proteome</keyword>
<feature type="binding site" evidence="11">
    <location>
        <position position="171"/>
    </location>
    <ligand>
        <name>Zn(2+)</name>
        <dbReference type="ChEBI" id="CHEBI:29105"/>
    </ligand>
</feature>
<evidence type="ECO:0000256" key="10">
    <source>
        <dbReference type="ARBA" id="ARBA00023163"/>
    </source>
</evidence>
<dbReference type="PANTHER" id="PTHR33202:SF18">
    <property type="entry name" value="TRANSCRIPTIONAL REGULATOR FURA"/>
    <property type="match status" value="1"/>
</dbReference>
<evidence type="ECO:0000256" key="8">
    <source>
        <dbReference type="ARBA" id="ARBA00023015"/>
    </source>
</evidence>
<evidence type="ECO:0000256" key="6">
    <source>
        <dbReference type="ARBA" id="ARBA00022833"/>
    </source>
</evidence>
<keyword evidence="3" id="KW-0963">Cytoplasm</keyword>
<sequence length="188" mass="19671">MPCTRVLGPEARADAHDRYLLTESKQARMLTPMTTSTAVPAPDAVAMLRDAGLRVTDTRVAAIAALHVLPHSGVDTILDAVGDALPATSRQSIHNVLTDLVAAGLARRIEPAGQPGLYELRVGDNHHHIVCQRCGAVADVDCVTGHAPCLTPSQTSGFDLAEAEVTFWGTCADCSAAMAARVDAGSPR</sequence>
<dbReference type="GO" id="GO:0045892">
    <property type="term" value="P:negative regulation of DNA-templated transcription"/>
    <property type="evidence" value="ECO:0007669"/>
    <property type="project" value="TreeGrafter"/>
</dbReference>
<dbReference type="InterPro" id="IPR036390">
    <property type="entry name" value="WH_DNA-bd_sf"/>
</dbReference>
<dbReference type="CDD" id="cd07153">
    <property type="entry name" value="Fur_like"/>
    <property type="match status" value="1"/>
</dbReference>
<evidence type="ECO:0000256" key="9">
    <source>
        <dbReference type="ARBA" id="ARBA00023125"/>
    </source>
</evidence>
<accession>A0A919Q0K8</accession>
<feature type="binding site" evidence="11">
    <location>
        <position position="134"/>
    </location>
    <ligand>
        <name>Zn(2+)</name>
        <dbReference type="ChEBI" id="CHEBI:29105"/>
    </ligand>
</feature>
<dbReference type="Gene3D" id="3.30.1490.190">
    <property type="match status" value="1"/>
</dbReference>
<protein>
    <submittedName>
        <fullName evidence="12">Ferric uptake regulation protein FurA</fullName>
    </submittedName>
</protein>
<comment type="subcellular location">
    <subcellularLocation>
        <location evidence="1">Cytoplasm</location>
    </subcellularLocation>
</comment>
<evidence type="ECO:0000256" key="2">
    <source>
        <dbReference type="ARBA" id="ARBA00007957"/>
    </source>
</evidence>
<evidence type="ECO:0000256" key="1">
    <source>
        <dbReference type="ARBA" id="ARBA00004496"/>
    </source>
</evidence>
<dbReference type="Proteomes" id="UP000652354">
    <property type="component" value="Unassembled WGS sequence"/>
</dbReference>
<dbReference type="Gene3D" id="1.10.10.10">
    <property type="entry name" value="Winged helix-like DNA-binding domain superfamily/Winged helix DNA-binding domain"/>
    <property type="match status" value="1"/>
</dbReference>
<name>A0A919Q0K8_9MICO</name>
<dbReference type="GO" id="GO:0008270">
    <property type="term" value="F:zinc ion binding"/>
    <property type="evidence" value="ECO:0007669"/>
    <property type="project" value="TreeGrafter"/>
</dbReference>
<comment type="caution">
    <text evidence="12">The sequence shown here is derived from an EMBL/GenBank/DDBJ whole genome shotgun (WGS) entry which is preliminary data.</text>
</comment>
<dbReference type="GO" id="GO:0003700">
    <property type="term" value="F:DNA-binding transcription factor activity"/>
    <property type="evidence" value="ECO:0007669"/>
    <property type="project" value="InterPro"/>
</dbReference>
<keyword evidence="5 11" id="KW-0479">Metal-binding</keyword>
<dbReference type="InterPro" id="IPR036388">
    <property type="entry name" value="WH-like_DNA-bd_sf"/>
</dbReference>
<keyword evidence="10" id="KW-0804">Transcription</keyword>
<dbReference type="EMBL" id="BONR01000001">
    <property type="protein sequence ID" value="GIG54105.1"/>
    <property type="molecule type" value="Genomic_DNA"/>
</dbReference>